<protein>
    <submittedName>
        <fullName evidence="1">Uncharacterized protein</fullName>
    </submittedName>
</protein>
<evidence type="ECO:0000313" key="2">
    <source>
        <dbReference type="Proteomes" id="UP000673691"/>
    </source>
</evidence>
<gene>
    <name evidence="1" type="ORF">BJ554DRAFT_3569</name>
</gene>
<evidence type="ECO:0000313" key="1">
    <source>
        <dbReference type="EMBL" id="KAG5456635.1"/>
    </source>
</evidence>
<organism evidence="1 2">
    <name type="scientific">Olpidium bornovanus</name>
    <dbReference type="NCBI Taxonomy" id="278681"/>
    <lineage>
        <taxon>Eukaryota</taxon>
        <taxon>Fungi</taxon>
        <taxon>Fungi incertae sedis</taxon>
        <taxon>Olpidiomycota</taxon>
        <taxon>Olpidiomycotina</taxon>
        <taxon>Olpidiomycetes</taxon>
        <taxon>Olpidiales</taxon>
        <taxon>Olpidiaceae</taxon>
        <taxon>Olpidium</taxon>
    </lineage>
</organism>
<dbReference type="OrthoDB" id="10593552at2759"/>
<dbReference type="EMBL" id="JAEFCI010011420">
    <property type="protein sequence ID" value="KAG5456635.1"/>
    <property type="molecule type" value="Genomic_DNA"/>
</dbReference>
<accession>A0A8H8DFK6</accession>
<name>A0A8H8DFK6_9FUNG</name>
<comment type="caution">
    <text evidence="1">The sequence shown here is derived from an EMBL/GenBank/DDBJ whole genome shotgun (WGS) entry which is preliminary data.</text>
</comment>
<keyword evidence="2" id="KW-1185">Reference proteome</keyword>
<proteinExistence type="predicted"/>
<dbReference type="AlphaFoldDB" id="A0A8H8DFK6"/>
<dbReference type="Proteomes" id="UP000673691">
    <property type="component" value="Unassembled WGS sequence"/>
</dbReference>
<sequence length="142" mass="16787">MQKVVDTHRLERQNRVRQVLTLDLRDRTRQHLISVACLRVQSVALAGSRSPGTARPLPRLRLANRCHNQRVHSQLRVVRILLHETRVHHVVDAVYRDARFSDVRGQHYLARAGSRRLENTTLHLRRKRRVHGQDDQFRNHRS</sequence>
<reference evidence="1 2" key="1">
    <citation type="journal article" name="Sci. Rep.">
        <title>Genome-scale phylogenetic analyses confirm Olpidium as the closest living zoosporic fungus to the non-flagellated, terrestrial fungi.</title>
        <authorList>
            <person name="Chang Y."/>
            <person name="Rochon D."/>
            <person name="Sekimoto S."/>
            <person name="Wang Y."/>
            <person name="Chovatia M."/>
            <person name="Sandor L."/>
            <person name="Salamov A."/>
            <person name="Grigoriev I.V."/>
            <person name="Stajich J.E."/>
            <person name="Spatafora J.W."/>
        </authorList>
    </citation>
    <scope>NUCLEOTIDE SEQUENCE [LARGE SCALE GENOMIC DNA]</scope>
    <source>
        <strain evidence="1">S191</strain>
    </source>
</reference>